<gene>
    <name evidence="3" type="ORF">MVEN_01600600</name>
</gene>
<feature type="transmembrane region" description="Helical" evidence="2">
    <location>
        <begin position="21"/>
        <end position="41"/>
    </location>
</feature>
<protein>
    <submittedName>
        <fullName evidence="3">Uncharacterized protein</fullName>
    </submittedName>
</protein>
<organism evidence="3 4">
    <name type="scientific">Mycena venus</name>
    <dbReference type="NCBI Taxonomy" id="2733690"/>
    <lineage>
        <taxon>Eukaryota</taxon>
        <taxon>Fungi</taxon>
        <taxon>Dikarya</taxon>
        <taxon>Basidiomycota</taxon>
        <taxon>Agaricomycotina</taxon>
        <taxon>Agaricomycetes</taxon>
        <taxon>Agaricomycetidae</taxon>
        <taxon>Agaricales</taxon>
        <taxon>Marasmiineae</taxon>
        <taxon>Mycenaceae</taxon>
        <taxon>Mycena</taxon>
    </lineage>
</organism>
<dbReference type="PANTHER" id="PTHR35041:SF3">
    <property type="entry name" value="FORMYLMETHIONINE DEFORMYLASE-LIKE PROTEIN"/>
    <property type="match status" value="1"/>
</dbReference>
<keyword evidence="2" id="KW-0812">Transmembrane</keyword>
<feature type="transmembrane region" description="Helical" evidence="2">
    <location>
        <begin position="470"/>
        <end position="492"/>
    </location>
</feature>
<reference evidence="3" key="1">
    <citation type="submission" date="2020-05" db="EMBL/GenBank/DDBJ databases">
        <title>Mycena genomes resolve the evolution of fungal bioluminescence.</title>
        <authorList>
            <person name="Tsai I.J."/>
        </authorList>
    </citation>
    <scope>NUCLEOTIDE SEQUENCE</scope>
    <source>
        <strain evidence="3">CCC161011</strain>
    </source>
</reference>
<accession>A0A8H6XPW8</accession>
<feature type="region of interest" description="Disordered" evidence="1">
    <location>
        <begin position="549"/>
        <end position="570"/>
    </location>
</feature>
<dbReference type="Proteomes" id="UP000620124">
    <property type="component" value="Unassembled WGS sequence"/>
</dbReference>
<feature type="transmembrane region" description="Helical" evidence="2">
    <location>
        <begin position="61"/>
        <end position="88"/>
    </location>
</feature>
<comment type="caution">
    <text evidence="3">The sequence shown here is derived from an EMBL/GenBank/DDBJ whole genome shotgun (WGS) entry which is preliminary data.</text>
</comment>
<feature type="compositionally biased region" description="Basic and acidic residues" evidence="1">
    <location>
        <begin position="551"/>
        <end position="570"/>
    </location>
</feature>
<sequence length="570" mass="60443">MSMQHPSQAHGSHYSPLLKIILAWIIALALASGHHGFYASLNNRVVPSGPSTTASLLVHSQAGASAIGTTFAFLVSASLGVSAGTAFLQCAWKLVRQRAFTVAGLDALWSSPHNMLAFLSFDFWQSARGIVLISGLAWAFPLVVTFAPGTLTVTNQINTVSAACTVPTFDFGSSALLHDELNTASSPYERPSSLAVRVVGSTLLGGQPTPPTSPCGSNCSYLVSAVAPSFSCSPGLQNSSTLNWTTLSTRFTPPPYSAANIDVTPPLTSEFTGWDFEAQFTDYAAWIPDPSGGTNLTCVAYNSTYHLNYTFAGSSPSVAINQIDLQQPASQLSANASAGVNGDYIPGSATHSAWFNATANYYAVLSSMYASLVGNTTVFITGNSANFANQPDPGLSLWETNLFNPGASSLGRGNLTWSAGADLPRAMESLLENITLSILTGSLDSTQSTSTTCVYTSTLPHFAYNARRLWLIYGLGLGLALLCDAFGIVALWQNSFGATGGFSDFLAATRNAELNGLDLKQPERVKLIYGPVRSEGGRFAFARPESLYEGGTEREKEAPFLPERLYDDGR</sequence>
<keyword evidence="2" id="KW-0472">Membrane</keyword>
<dbReference type="EMBL" id="JACAZI010000013">
    <property type="protein sequence ID" value="KAF7345798.1"/>
    <property type="molecule type" value="Genomic_DNA"/>
</dbReference>
<dbReference type="PANTHER" id="PTHR35041">
    <property type="entry name" value="MEDIATOR OF RNA POLYMERASE II TRANSCRIPTION SUBUNIT 1"/>
    <property type="match status" value="1"/>
</dbReference>
<dbReference type="OrthoDB" id="3198553at2759"/>
<feature type="transmembrane region" description="Helical" evidence="2">
    <location>
        <begin position="130"/>
        <end position="151"/>
    </location>
</feature>
<evidence type="ECO:0000256" key="2">
    <source>
        <dbReference type="SAM" id="Phobius"/>
    </source>
</evidence>
<evidence type="ECO:0000313" key="4">
    <source>
        <dbReference type="Proteomes" id="UP000620124"/>
    </source>
</evidence>
<keyword evidence="2" id="KW-1133">Transmembrane helix</keyword>
<proteinExistence type="predicted"/>
<dbReference type="AlphaFoldDB" id="A0A8H6XPW8"/>
<name>A0A8H6XPW8_9AGAR</name>
<evidence type="ECO:0000256" key="1">
    <source>
        <dbReference type="SAM" id="MobiDB-lite"/>
    </source>
</evidence>
<keyword evidence="4" id="KW-1185">Reference proteome</keyword>
<evidence type="ECO:0000313" key="3">
    <source>
        <dbReference type="EMBL" id="KAF7345798.1"/>
    </source>
</evidence>